<keyword evidence="3 9" id="KW-0808">Transferase</keyword>
<evidence type="ECO:0000313" key="10">
    <source>
        <dbReference type="Proteomes" id="UP000466730"/>
    </source>
</evidence>
<evidence type="ECO:0000256" key="6">
    <source>
        <dbReference type="ARBA" id="ARBA00023136"/>
    </source>
</evidence>
<dbReference type="InterPro" id="IPR029044">
    <property type="entry name" value="Nucleotide-diphossugar_trans"/>
</dbReference>
<keyword evidence="4 7" id="KW-0812">Transmembrane</keyword>
<protein>
    <submittedName>
        <fullName evidence="9">Glycosyltransferase</fullName>
    </submittedName>
</protein>
<evidence type="ECO:0000256" key="2">
    <source>
        <dbReference type="ARBA" id="ARBA00022676"/>
    </source>
</evidence>
<dbReference type="PANTHER" id="PTHR48090">
    <property type="entry name" value="UNDECAPRENYL-PHOSPHATE 4-DEOXY-4-FORMAMIDO-L-ARABINOSE TRANSFERASE-RELATED"/>
    <property type="match status" value="1"/>
</dbReference>
<dbReference type="EMBL" id="WJPO01000007">
    <property type="protein sequence ID" value="MRH20625.1"/>
    <property type="molecule type" value="Genomic_DNA"/>
</dbReference>
<dbReference type="InterPro" id="IPR050256">
    <property type="entry name" value="Glycosyltransferase_2"/>
</dbReference>
<dbReference type="PANTHER" id="PTHR48090:SF1">
    <property type="entry name" value="PROPHAGE BACTOPRENOL GLUCOSYL TRANSFERASE HOMOLOG"/>
    <property type="match status" value="1"/>
</dbReference>
<reference evidence="9 10" key="1">
    <citation type="submission" date="2019-11" db="EMBL/GenBank/DDBJ databases">
        <title>Draft Whole-Genome sequence of the marine photosynthetic bacterium Rhodovulum strictum DSM 11289.</title>
        <authorList>
            <person name="Kyndt J.A."/>
            <person name="Meyer T.E."/>
        </authorList>
    </citation>
    <scope>NUCLEOTIDE SEQUENCE [LARGE SCALE GENOMIC DNA]</scope>
    <source>
        <strain evidence="9 10">DSM 11289</strain>
    </source>
</reference>
<dbReference type="Proteomes" id="UP000466730">
    <property type="component" value="Unassembled WGS sequence"/>
</dbReference>
<keyword evidence="6 7" id="KW-0472">Membrane</keyword>
<dbReference type="GO" id="GO:0016757">
    <property type="term" value="F:glycosyltransferase activity"/>
    <property type="evidence" value="ECO:0007669"/>
    <property type="project" value="UniProtKB-KW"/>
</dbReference>
<feature type="transmembrane region" description="Helical" evidence="7">
    <location>
        <begin position="232"/>
        <end position="253"/>
    </location>
</feature>
<gene>
    <name evidence="9" type="ORF">GH815_06440</name>
</gene>
<dbReference type="CDD" id="cd04187">
    <property type="entry name" value="DPM1_like_bac"/>
    <property type="match status" value="1"/>
</dbReference>
<evidence type="ECO:0000256" key="7">
    <source>
        <dbReference type="SAM" id="Phobius"/>
    </source>
</evidence>
<dbReference type="Pfam" id="PF00535">
    <property type="entry name" value="Glycos_transf_2"/>
    <property type="match status" value="1"/>
</dbReference>
<dbReference type="Gene3D" id="3.90.550.10">
    <property type="entry name" value="Spore Coat Polysaccharide Biosynthesis Protein SpsA, Chain A"/>
    <property type="match status" value="1"/>
</dbReference>
<feature type="transmembrane region" description="Helical" evidence="7">
    <location>
        <begin position="265"/>
        <end position="289"/>
    </location>
</feature>
<evidence type="ECO:0000256" key="4">
    <source>
        <dbReference type="ARBA" id="ARBA00022692"/>
    </source>
</evidence>
<evidence type="ECO:0000313" key="9">
    <source>
        <dbReference type="EMBL" id="MRH20625.1"/>
    </source>
</evidence>
<keyword evidence="10" id="KW-1185">Reference proteome</keyword>
<keyword evidence="2" id="KW-0328">Glycosyltransferase</keyword>
<evidence type="ECO:0000256" key="3">
    <source>
        <dbReference type="ARBA" id="ARBA00022679"/>
    </source>
</evidence>
<dbReference type="InterPro" id="IPR001173">
    <property type="entry name" value="Glyco_trans_2-like"/>
</dbReference>
<dbReference type="AlphaFoldDB" id="A0A844BGS8"/>
<name>A0A844BGS8_9RHOB</name>
<dbReference type="SUPFAM" id="SSF53448">
    <property type="entry name" value="Nucleotide-diphospho-sugar transferases"/>
    <property type="match status" value="1"/>
</dbReference>
<comment type="caution">
    <text evidence="9">The sequence shown here is derived from an EMBL/GenBank/DDBJ whole genome shotgun (WGS) entry which is preliminary data.</text>
</comment>
<sequence>MVSFVVPCFNEAANIAPLLAALDRVWATARQENPGLRGCEIVLVDDGSTDATWALIADAATRRPDTVAIRLSRNFGHQPALLAGLMAATGDAVISLDADLQDDIAVIPRMLAAHLRGDEIVFGVREDRSADTAFKRITAQGYYRLLAALGVDVLHNHADFRLMGRKSIEALRQHGEANLYLRGLIRSFGFRSSVVSYARLPRCRGESGYTLRRMLLLALDGITSFSVRPLRWIFYLGLVISVLAFGYILYAVFMALTGATVSGWASLVVSIYLIGGIQIMGIGILGEYLGRTYMETKRRPPFLIDEVQRHAKPGP</sequence>
<dbReference type="GO" id="GO:0005886">
    <property type="term" value="C:plasma membrane"/>
    <property type="evidence" value="ECO:0007669"/>
    <property type="project" value="TreeGrafter"/>
</dbReference>
<evidence type="ECO:0000256" key="5">
    <source>
        <dbReference type="ARBA" id="ARBA00022989"/>
    </source>
</evidence>
<evidence type="ECO:0000256" key="1">
    <source>
        <dbReference type="ARBA" id="ARBA00004141"/>
    </source>
</evidence>
<feature type="domain" description="Glycosyltransferase 2-like" evidence="8">
    <location>
        <begin position="3"/>
        <end position="170"/>
    </location>
</feature>
<evidence type="ECO:0000259" key="8">
    <source>
        <dbReference type="Pfam" id="PF00535"/>
    </source>
</evidence>
<comment type="subcellular location">
    <subcellularLocation>
        <location evidence="1">Membrane</location>
        <topology evidence="1">Multi-pass membrane protein</topology>
    </subcellularLocation>
</comment>
<dbReference type="OrthoDB" id="9807795at2"/>
<accession>A0A844BGS8</accession>
<keyword evidence="5 7" id="KW-1133">Transmembrane helix</keyword>
<proteinExistence type="predicted"/>
<organism evidence="9 10">
    <name type="scientific">Rhodovulum strictum</name>
    <dbReference type="NCBI Taxonomy" id="58314"/>
    <lineage>
        <taxon>Bacteria</taxon>
        <taxon>Pseudomonadati</taxon>
        <taxon>Pseudomonadota</taxon>
        <taxon>Alphaproteobacteria</taxon>
        <taxon>Rhodobacterales</taxon>
        <taxon>Paracoccaceae</taxon>
        <taxon>Rhodovulum</taxon>
    </lineage>
</organism>